<keyword evidence="3 6" id="KW-0812">Transmembrane</keyword>
<evidence type="ECO:0000313" key="8">
    <source>
        <dbReference type="Proteomes" id="UP000029839"/>
    </source>
</evidence>
<dbReference type="AlphaFoldDB" id="A0A0A0BVN6"/>
<comment type="subcellular location">
    <subcellularLocation>
        <location evidence="1">Membrane</location>
        <topology evidence="1">Multi-pass membrane protein</topology>
    </subcellularLocation>
</comment>
<evidence type="ECO:0000256" key="1">
    <source>
        <dbReference type="ARBA" id="ARBA00004141"/>
    </source>
</evidence>
<dbReference type="GO" id="GO:0005886">
    <property type="term" value="C:plasma membrane"/>
    <property type="evidence" value="ECO:0007669"/>
    <property type="project" value="UniProtKB-ARBA"/>
</dbReference>
<feature type="transmembrane region" description="Helical" evidence="6">
    <location>
        <begin position="36"/>
        <end position="53"/>
    </location>
</feature>
<dbReference type="InterPro" id="IPR003339">
    <property type="entry name" value="ABC/ECF_trnsptr_transmembrane"/>
</dbReference>
<dbReference type="CDD" id="cd16914">
    <property type="entry name" value="EcfT"/>
    <property type="match status" value="1"/>
</dbReference>
<keyword evidence="5 6" id="KW-0472">Membrane</keyword>
<dbReference type="RefSeq" id="WP_052425816.1">
    <property type="nucleotide sequence ID" value="NZ_AXCY01000004.1"/>
</dbReference>
<dbReference type="Pfam" id="PF02361">
    <property type="entry name" value="CbiQ"/>
    <property type="match status" value="1"/>
</dbReference>
<evidence type="ECO:0000256" key="6">
    <source>
        <dbReference type="SAM" id="Phobius"/>
    </source>
</evidence>
<evidence type="ECO:0000256" key="2">
    <source>
        <dbReference type="ARBA" id="ARBA00022475"/>
    </source>
</evidence>
<reference evidence="7 8" key="2">
    <citation type="journal article" date="2015" name="Stand. Genomic Sci.">
        <title>Draft genome sequence of Cellulomonas carbonis T26(T) and comparative analysis of six Cellulomonas genomes.</title>
        <authorList>
            <person name="Zhuang W."/>
            <person name="Zhang S."/>
            <person name="Xia X."/>
            <person name="Wang G."/>
        </authorList>
    </citation>
    <scope>NUCLEOTIDE SEQUENCE [LARGE SCALE GENOMIC DNA]</scope>
    <source>
        <strain evidence="7 8">T26</strain>
    </source>
</reference>
<gene>
    <name evidence="7" type="ORF">N868_11785</name>
</gene>
<evidence type="ECO:0000313" key="7">
    <source>
        <dbReference type="EMBL" id="KGM12463.1"/>
    </source>
</evidence>
<keyword evidence="2" id="KW-1003">Cell membrane</keyword>
<accession>A0A0A0BVN6</accession>
<keyword evidence="8" id="KW-1185">Reference proteome</keyword>
<comment type="caution">
    <text evidence="7">The sequence shown here is derived from an EMBL/GenBank/DDBJ whole genome shotgun (WGS) entry which is preliminary data.</text>
</comment>
<feature type="transmembrane region" description="Helical" evidence="6">
    <location>
        <begin position="59"/>
        <end position="78"/>
    </location>
</feature>
<name>A0A0A0BVN6_9CELL</name>
<evidence type="ECO:0000256" key="3">
    <source>
        <dbReference type="ARBA" id="ARBA00022692"/>
    </source>
</evidence>
<reference evidence="7 8" key="1">
    <citation type="submission" date="2013-08" db="EMBL/GenBank/DDBJ databases">
        <title>Genome sequencing of Cellulomonas carbonis T26.</title>
        <authorList>
            <person name="Chen F."/>
            <person name="Li Y."/>
            <person name="Wang G."/>
        </authorList>
    </citation>
    <scope>NUCLEOTIDE SEQUENCE [LARGE SCALE GENOMIC DNA]</scope>
    <source>
        <strain evidence="7 8">T26</strain>
    </source>
</reference>
<feature type="transmembrane region" description="Helical" evidence="6">
    <location>
        <begin position="274"/>
        <end position="293"/>
    </location>
</feature>
<evidence type="ECO:0000256" key="5">
    <source>
        <dbReference type="ARBA" id="ARBA00023136"/>
    </source>
</evidence>
<protein>
    <submittedName>
        <fullName evidence="7">Cobalt transport protein</fullName>
    </submittedName>
</protein>
<keyword evidence="4 6" id="KW-1133">Transmembrane helix</keyword>
<dbReference type="InterPro" id="IPR051611">
    <property type="entry name" value="ECF_transporter_component"/>
</dbReference>
<sequence>MSGADGGAGPGGADVGGAGRAGRADAGPLLARCDPAVLLAVVVAVPVVLVPLVDPRPVLVLWLAATVGAVLAGGLRLPRLLRAQVPFLGFAASVLVVNAVTRDGGTVAVVGPLVVTDTGLATGAALALRTLVVGVAAVTMLAVVDPGRLLTSLHVVGRLPAQATVALMVAHRVVQDLPADWATVRRAQALRGPTVRWARPARHGSRSRRGPDEAPTVRLPADVRSVGAAAFALLATTIRRAERMAVVLETRGYGALPPRERTTWHEARVGPRDAVLAVVVLGACLGAVAAGQAP</sequence>
<dbReference type="Proteomes" id="UP000029839">
    <property type="component" value="Unassembled WGS sequence"/>
</dbReference>
<feature type="transmembrane region" description="Helical" evidence="6">
    <location>
        <begin position="121"/>
        <end position="144"/>
    </location>
</feature>
<evidence type="ECO:0000256" key="4">
    <source>
        <dbReference type="ARBA" id="ARBA00022989"/>
    </source>
</evidence>
<dbReference type="PANTHER" id="PTHR34857">
    <property type="entry name" value="SLL0384 PROTEIN"/>
    <property type="match status" value="1"/>
</dbReference>
<dbReference type="EMBL" id="AXCY01000004">
    <property type="protein sequence ID" value="KGM12463.1"/>
    <property type="molecule type" value="Genomic_DNA"/>
</dbReference>
<dbReference type="OrthoDB" id="6400at2"/>
<proteinExistence type="predicted"/>
<organism evidence="7 8">
    <name type="scientific">Cellulomonas carbonis T26</name>
    <dbReference type="NCBI Taxonomy" id="947969"/>
    <lineage>
        <taxon>Bacteria</taxon>
        <taxon>Bacillati</taxon>
        <taxon>Actinomycetota</taxon>
        <taxon>Actinomycetes</taxon>
        <taxon>Micrococcales</taxon>
        <taxon>Cellulomonadaceae</taxon>
        <taxon>Cellulomonas</taxon>
    </lineage>
</organism>
<dbReference type="PANTHER" id="PTHR34857:SF2">
    <property type="entry name" value="SLL0384 PROTEIN"/>
    <property type="match status" value="1"/>
</dbReference>